<gene>
    <name evidence="1" type="ORF">PGCG_00122</name>
</gene>
<name>A0AC59EX61_9VIRU</name>
<keyword evidence="2" id="KW-1185">Reference proteome</keyword>
<sequence>MSGGVMYKNMVLTISDSVLPMDIPQIINWFLYYNIADVKDVSIHRHPEPEYYVEDRSSYGYAVIEIAEWYNNNGSRNFYDNILSGTAKMVYNDPHFWEVEFYEPRTQEEVQILEVDMVVDSVDARMSKHPLMLPIVRQNASILPPDNTNGGDGSDLKYVRTETVYEDYNSDYDEEEFINNKPGDLETQYNNLIEKKNRILSTEFVTLEDIRVKKNKSPSKNKKPTPPPRNVWMRRLRLKADH</sequence>
<accession>A0AC59EX61</accession>
<organism evidence="1 2">
    <name type="scientific">Phaeocystis globosa virus PgV-16T</name>
    <dbReference type="NCBI Taxonomy" id="3071227"/>
    <lineage>
        <taxon>Viruses</taxon>
        <taxon>Varidnaviria</taxon>
        <taxon>Bamfordvirae</taxon>
        <taxon>Nucleocytoviricota</taxon>
        <taxon>Megaviricetes</taxon>
        <taxon>Imitervirales</taxon>
        <taxon>Mesomimiviridae</taxon>
        <taxon>Tethysvirus</taxon>
        <taxon>Tethysvirus hollandense</taxon>
    </lineage>
</organism>
<evidence type="ECO:0000313" key="2">
    <source>
        <dbReference type="Proteomes" id="UP000204225"/>
    </source>
</evidence>
<evidence type="ECO:0000313" key="1">
    <source>
        <dbReference type="EMBL" id="AGM15434.1"/>
    </source>
</evidence>
<dbReference type="Proteomes" id="UP000204225">
    <property type="component" value="Segment"/>
</dbReference>
<proteinExistence type="predicted"/>
<protein>
    <submittedName>
        <fullName evidence="1">Uncharacterized protein</fullName>
    </submittedName>
</protein>
<reference evidence="1 2" key="1">
    <citation type="journal article" date="2013" name="Proc. Natl. Acad. Sci. U.S.A.">
        <title>Genome of Phaeocystis globosa virus PgV-16T highlights the common ancestry of the largest known DNA viruses infecting eukaryotes.</title>
        <authorList>
            <person name="Santini S."/>
            <person name="Jeudy S."/>
            <person name="Bartoli J."/>
            <person name="Poirot O."/>
            <person name="Lescot M."/>
            <person name="Abergel C."/>
            <person name="Barbe V."/>
            <person name="Wommack K.E."/>
            <person name="Noordeloos A.A."/>
            <person name="Brussaard C.P."/>
            <person name="Claverie J.M."/>
        </authorList>
    </citation>
    <scope>NUCLEOTIDE SEQUENCE [LARGE SCALE GENOMIC DNA]</scope>
    <source>
        <strain evidence="1 2">16T</strain>
    </source>
</reference>
<dbReference type="EMBL" id="KC662249">
    <property type="protein sequence ID" value="AGM15434.1"/>
    <property type="molecule type" value="Genomic_DNA"/>
</dbReference>